<dbReference type="Gene3D" id="2.60.40.2340">
    <property type="match status" value="1"/>
</dbReference>
<dbReference type="PROSITE" id="PS51257">
    <property type="entry name" value="PROKAR_LIPOPROTEIN"/>
    <property type="match status" value="1"/>
</dbReference>
<reference evidence="1 2" key="1">
    <citation type="submission" date="2019-07" db="EMBL/GenBank/DDBJ databases">
        <title>The draft genome sequence of Aquimarina algiphila M91.</title>
        <authorList>
            <person name="Meng X."/>
        </authorList>
    </citation>
    <scope>NUCLEOTIDE SEQUENCE [LARGE SCALE GENOMIC DNA]</scope>
    <source>
        <strain evidence="1 2">M91</strain>
    </source>
</reference>
<organism evidence="1 2">
    <name type="scientific">Aquimarina algiphila</name>
    <dbReference type="NCBI Taxonomy" id="2047982"/>
    <lineage>
        <taxon>Bacteria</taxon>
        <taxon>Pseudomonadati</taxon>
        <taxon>Bacteroidota</taxon>
        <taxon>Flavobacteriia</taxon>
        <taxon>Flavobacteriales</taxon>
        <taxon>Flavobacteriaceae</taxon>
        <taxon>Aquimarina</taxon>
    </lineage>
</organism>
<evidence type="ECO:0000313" key="1">
    <source>
        <dbReference type="EMBL" id="TSE06478.1"/>
    </source>
</evidence>
<protein>
    <recommendedName>
        <fullName evidence="3">DUF4960 domain-containing protein</fullName>
    </recommendedName>
</protein>
<evidence type="ECO:0008006" key="3">
    <source>
        <dbReference type="Google" id="ProtNLM"/>
    </source>
</evidence>
<proteinExistence type="predicted"/>
<dbReference type="Proteomes" id="UP000318833">
    <property type="component" value="Unassembled WGS sequence"/>
</dbReference>
<keyword evidence="2" id="KW-1185">Reference proteome</keyword>
<gene>
    <name evidence="1" type="ORF">FOF46_19320</name>
</gene>
<comment type="caution">
    <text evidence="1">The sequence shown here is derived from an EMBL/GenBank/DDBJ whole genome shotgun (WGS) entry which is preliminary data.</text>
</comment>
<name>A0A554VGH7_9FLAO</name>
<sequence length="313" mass="34923">METNILKKIFLTIIVITITISCQEDPFEDTVSNDRQFLSFTIPGQVGPAVIRPTGDNEGIVEIFAVLSNVDLSNIIPVLSISEYAQVSPGNGDIVNFNNDDLSITYQVISASGKVRNWVVKITPYESAIEGKWNVDKILYDWQVGINQTWGYGVFGTYDEITGYDPEAYVPEVFSKDFPNVAFEEDNTIEFITNQINENGNPEGTFSFGAGADNEFSSFILDPDRTGVARDYSARFRKIHQGDGVWEFNEGTKTLTLWKGSKAGAKTEGIVSTDDLGNIRIAYNTWEDDFPDDPNDGEAHIQTAITLYYHFIK</sequence>
<dbReference type="AlphaFoldDB" id="A0A554VGH7"/>
<dbReference type="RefSeq" id="WP_143917576.1">
    <property type="nucleotide sequence ID" value="NZ_CANMIK010000051.1"/>
</dbReference>
<evidence type="ECO:0000313" key="2">
    <source>
        <dbReference type="Proteomes" id="UP000318833"/>
    </source>
</evidence>
<accession>A0A554VGH7</accession>
<dbReference type="EMBL" id="VLNR01000045">
    <property type="protein sequence ID" value="TSE06478.1"/>
    <property type="molecule type" value="Genomic_DNA"/>
</dbReference>
<dbReference type="OrthoDB" id="646864at2"/>